<feature type="domain" description="Fimbrial adhesin MrpH C-terminal" evidence="3">
    <location>
        <begin position="185"/>
        <end position="291"/>
    </location>
</feature>
<feature type="chain" id="PRO_5012101686" evidence="1">
    <location>
        <begin position="26"/>
        <end position="293"/>
    </location>
</feature>
<dbReference type="InterPro" id="IPR036937">
    <property type="entry name" value="Adhesion_dom_fimbrial_sf"/>
</dbReference>
<evidence type="ECO:0000259" key="2">
    <source>
        <dbReference type="Pfam" id="PF24222"/>
    </source>
</evidence>
<evidence type="ECO:0000259" key="3">
    <source>
        <dbReference type="Pfam" id="PF24223"/>
    </source>
</evidence>
<dbReference type="InterPro" id="IPR057010">
    <property type="entry name" value="MrpH_C"/>
</dbReference>
<dbReference type="Pfam" id="PF24223">
    <property type="entry name" value="MrpH_C"/>
    <property type="match status" value="1"/>
</dbReference>
<comment type="caution">
    <text evidence="4">The sequence shown here is derived from an EMBL/GenBank/DDBJ whole genome shotgun (WGS) entry which is preliminary data.</text>
</comment>
<feature type="signal peptide" evidence="1">
    <location>
        <begin position="1"/>
        <end position="25"/>
    </location>
</feature>
<dbReference type="Gene3D" id="2.60.40.1090">
    <property type="entry name" value="Fimbrial-type adhesion domain"/>
    <property type="match status" value="1"/>
</dbReference>
<sequence length="293" mass="32216">MRHIKKSLLKLAALLFLFSTTHVYAGAYVMPVNTVAHGSSGMADTTMQIVAWTEEEGFPNPCYRKAKCYVGPDVWYKVKVDNSSNRGPSIPNPGMQGSCDYAKVCLENAGKYPTTADVMRAYKQKLGIPKQVTFTIMSADADCIGLFYTTEITGGYDGKARIFPNSTCNKMPPPNQTCEIHVPSEIAYGELIAPEVNNASRTVNGYFKCALPDSKIQLHATSREGEPKVYFDAHRQMYATLQINDKDATHGINVAVKKHNGVTPFTLKSILHTVTPPKAGKYEGTAIVYLTFI</sequence>
<dbReference type="InterPro" id="IPR057009">
    <property type="entry name" value="MrpH_N"/>
</dbReference>
<proteinExistence type="predicted"/>
<keyword evidence="5" id="KW-1185">Reference proteome</keyword>
<dbReference type="STRING" id="40578.Xbed_00692"/>
<dbReference type="GO" id="GO:0009289">
    <property type="term" value="C:pilus"/>
    <property type="evidence" value="ECO:0007669"/>
    <property type="project" value="InterPro"/>
</dbReference>
<reference evidence="4 5" key="1">
    <citation type="submission" date="2017-01" db="EMBL/GenBank/DDBJ databases">
        <title>Deconstructing symbiosis and pathogenesis requirements using a combined genomic-metabolomic approach.</title>
        <authorList>
            <person name="Tobias N.J."/>
            <person name="Wolff H."/>
            <person name="Djahanschiri B."/>
            <person name="Ebersberger I."/>
            <person name="Bode H.B."/>
        </authorList>
    </citation>
    <scope>NUCLEOTIDE SEQUENCE [LARGE SCALE GENOMIC DNA]</scope>
    <source>
        <strain evidence="4 5">DSM 4764</strain>
    </source>
</reference>
<gene>
    <name evidence="4" type="ORF">Xbed_00692</name>
</gene>
<dbReference type="EMBL" id="MUBK01000003">
    <property type="protein sequence ID" value="OTA21461.1"/>
    <property type="molecule type" value="Genomic_DNA"/>
</dbReference>
<evidence type="ECO:0000313" key="4">
    <source>
        <dbReference type="EMBL" id="OTA21461.1"/>
    </source>
</evidence>
<dbReference type="AlphaFoldDB" id="A0A1Y2STC9"/>
<feature type="domain" description="Fimbrial adhesin MrpH N-terminal" evidence="2">
    <location>
        <begin position="36"/>
        <end position="174"/>
    </location>
</feature>
<protein>
    <submittedName>
        <fullName evidence="4">Fimbrial adhesin, MrxH</fullName>
    </submittedName>
</protein>
<dbReference type="RefSeq" id="WP_086111546.1">
    <property type="nucleotide sequence ID" value="NZ_CAWNHF010000134.1"/>
</dbReference>
<evidence type="ECO:0000256" key="1">
    <source>
        <dbReference type="SAM" id="SignalP"/>
    </source>
</evidence>
<dbReference type="Pfam" id="PF24222">
    <property type="entry name" value="MrpH_N"/>
    <property type="match status" value="1"/>
</dbReference>
<organism evidence="4 5">
    <name type="scientific">Xenorhabdus beddingii</name>
    <dbReference type="NCBI Taxonomy" id="40578"/>
    <lineage>
        <taxon>Bacteria</taxon>
        <taxon>Pseudomonadati</taxon>
        <taxon>Pseudomonadota</taxon>
        <taxon>Gammaproteobacteria</taxon>
        <taxon>Enterobacterales</taxon>
        <taxon>Morganellaceae</taxon>
        <taxon>Xenorhabdus</taxon>
    </lineage>
</organism>
<keyword evidence="1" id="KW-0732">Signal</keyword>
<name>A0A1Y2STC9_9GAMM</name>
<accession>A0A1Y2STC9</accession>
<dbReference type="Proteomes" id="UP000194204">
    <property type="component" value="Unassembled WGS sequence"/>
</dbReference>
<dbReference type="OrthoDB" id="6454267at2"/>
<evidence type="ECO:0000313" key="5">
    <source>
        <dbReference type="Proteomes" id="UP000194204"/>
    </source>
</evidence>
<dbReference type="GO" id="GO:0007155">
    <property type="term" value="P:cell adhesion"/>
    <property type="evidence" value="ECO:0007669"/>
    <property type="project" value="InterPro"/>
</dbReference>